<evidence type="ECO:0000313" key="2">
    <source>
        <dbReference type="EMBL" id="GAA3567941.1"/>
    </source>
</evidence>
<comment type="caution">
    <text evidence="2">The sequence shown here is derived from an EMBL/GenBank/DDBJ whole genome shotgun (WGS) entry which is preliminary data.</text>
</comment>
<reference evidence="3" key="1">
    <citation type="journal article" date="2019" name="Int. J. Syst. Evol. Microbiol.">
        <title>The Global Catalogue of Microorganisms (GCM) 10K type strain sequencing project: providing services to taxonomists for standard genome sequencing and annotation.</title>
        <authorList>
            <consortium name="The Broad Institute Genomics Platform"/>
            <consortium name="The Broad Institute Genome Sequencing Center for Infectious Disease"/>
            <person name="Wu L."/>
            <person name="Ma J."/>
        </authorList>
    </citation>
    <scope>NUCLEOTIDE SEQUENCE [LARGE SCALE GENOMIC DNA]</scope>
    <source>
        <strain evidence="3">JCM 17326</strain>
    </source>
</reference>
<proteinExistence type="predicted"/>
<sequence length="126" mass="13920">MSRRLKVVVAATLALVMTAAGLPADAAAGPRFNGGRVDGQDPYGEVIVGRGGIHIYLYGRRDDHHYVTVHYVTTFGNDVDLKAGPQASSAHDYVILGSIDRLTFCWATQDRTNTYRTCHKTKRLWK</sequence>
<feature type="chain" id="PRO_5046925860" evidence="1">
    <location>
        <begin position="27"/>
        <end position="126"/>
    </location>
</feature>
<protein>
    <submittedName>
        <fullName evidence="2">Uncharacterized protein</fullName>
    </submittedName>
</protein>
<feature type="signal peptide" evidence="1">
    <location>
        <begin position="1"/>
        <end position="26"/>
    </location>
</feature>
<dbReference type="Proteomes" id="UP001500630">
    <property type="component" value="Unassembled WGS sequence"/>
</dbReference>
<evidence type="ECO:0000313" key="3">
    <source>
        <dbReference type="Proteomes" id="UP001500630"/>
    </source>
</evidence>
<keyword evidence="1" id="KW-0732">Signal</keyword>
<evidence type="ECO:0000256" key="1">
    <source>
        <dbReference type="SAM" id="SignalP"/>
    </source>
</evidence>
<dbReference type="EMBL" id="BAABDQ010000012">
    <property type="protein sequence ID" value="GAA3567941.1"/>
    <property type="molecule type" value="Genomic_DNA"/>
</dbReference>
<organism evidence="2 3">
    <name type="scientific">Nonomuraea rosea</name>
    <dbReference type="NCBI Taxonomy" id="638574"/>
    <lineage>
        <taxon>Bacteria</taxon>
        <taxon>Bacillati</taxon>
        <taxon>Actinomycetota</taxon>
        <taxon>Actinomycetes</taxon>
        <taxon>Streptosporangiales</taxon>
        <taxon>Streptosporangiaceae</taxon>
        <taxon>Nonomuraea</taxon>
    </lineage>
</organism>
<accession>A0ABP6XJ02</accession>
<gene>
    <name evidence="2" type="ORF">GCM10022419_055970</name>
</gene>
<keyword evidence="3" id="KW-1185">Reference proteome</keyword>
<dbReference type="RefSeq" id="WP_345566263.1">
    <property type="nucleotide sequence ID" value="NZ_BAABDQ010000012.1"/>
</dbReference>
<name>A0ABP6XJ02_9ACTN</name>